<dbReference type="PANTHER" id="PTHR43544">
    <property type="entry name" value="SHORT-CHAIN DEHYDROGENASE/REDUCTASE"/>
    <property type="match status" value="1"/>
</dbReference>
<protein>
    <recommendedName>
        <fullName evidence="5">Short chain dehydrogenase</fullName>
    </recommendedName>
</protein>
<keyword evidence="1" id="KW-0521">NADP</keyword>
<dbReference type="AlphaFoldDB" id="K3XCQ1"/>
<evidence type="ECO:0000313" key="4">
    <source>
        <dbReference type="Proteomes" id="UP000019132"/>
    </source>
</evidence>
<dbReference type="VEuPathDB" id="FungiDB:PYU1_G014969"/>
<evidence type="ECO:0000256" key="2">
    <source>
        <dbReference type="ARBA" id="ARBA00023002"/>
    </source>
</evidence>
<dbReference type="HOGENOM" id="CLU_010194_9_7_1"/>
<dbReference type="InParanoid" id="K3XCQ1"/>
<accession>K3XCQ1</accession>
<proteinExistence type="predicted"/>
<dbReference type="InterPro" id="IPR002347">
    <property type="entry name" value="SDR_fam"/>
</dbReference>
<dbReference type="InterPro" id="IPR036291">
    <property type="entry name" value="NAD(P)-bd_dom_sf"/>
</dbReference>
<name>K3XCQ1_GLOUD</name>
<reference evidence="4" key="2">
    <citation type="submission" date="2010-04" db="EMBL/GenBank/DDBJ databases">
        <authorList>
            <person name="Buell R."/>
            <person name="Hamilton J."/>
            <person name="Hostetler J."/>
        </authorList>
    </citation>
    <scope>NUCLEOTIDE SEQUENCE [LARGE SCALE GENOMIC DNA]</scope>
    <source>
        <strain evidence="4">DAOM:BR144</strain>
    </source>
</reference>
<dbReference type="EnsemblProtists" id="PYU1_T015000">
    <property type="protein sequence ID" value="PYU1_T015000"/>
    <property type="gene ID" value="PYU1_G014969"/>
</dbReference>
<dbReference type="InterPro" id="IPR051468">
    <property type="entry name" value="Fungal_SecMetab_SDRs"/>
</dbReference>
<organism evidence="3 4">
    <name type="scientific">Globisporangium ultimum (strain ATCC 200006 / CBS 805.95 / DAOM BR144)</name>
    <name type="common">Pythium ultimum</name>
    <dbReference type="NCBI Taxonomy" id="431595"/>
    <lineage>
        <taxon>Eukaryota</taxon>
        <taxon>Sar</taxon>
        <taxon>Stramenopiles</taxon>
        <taxon>Oomycota</taxon>
        <taxon>Peronosporomycetes</taxon>
        <taxon>Pythiales</taxon>
        <taxon>Pythiaceae</taxon>
        <taxon>Globisporangium</taxon>
    </lineage>
</organism>
<reference evidence="4" key="1">
    <citation type="journal article" date="2010" name="Genome Biol.">
        <title>Genome sequence of the necrotrophic plant pathogen Pythium ultimum reveals original pathogenicity mechanisms and effector repertoire.</title>
        <authorList>
            <person name="Levesque C.A."/>
            <person name="Brouwer H."/>
            <person name="Cano L."/>
            <person name="Hamilton J.P."/>
            <person name="Holt C."/>
            <person name="Huitema E."/>
            <person name="Raffaele S."/>
            <person name="Robideau G.P."/>
            <person name="Thines M."/>
            <person name="Win J."/>
            <person name="Zerillo M.M."/>
            <person name="Beakes G.W."/>
            <person name="Boore J.L."/>
            <person name="Busam D."/>
            <person name="Dumas B."/>
            <person name="Ferriera S."/>
            <person name="Fuerstenberg S.I."/>
            <person name="Gachon C.M."/>
            <person name="Gaulin E."/>
            <person name="Govers F."/>
            <person name="Grenville-Briggs L."/>
            <person name="Horner N."/>
            <person name="Hostetler J."/>
            <person name="Jiang R.H."/>
            <person name="Johnson J."/>
            <person name="Krajaejun T."/>
            <person name="Lin H."/>
            <person name="Meijer H.J."/>
            <person name="Moore B."/>
            <person name="Morris P."/>
            <person name="Phuntmart V."/>
            <person name="Puiu D."/>
            <person name="Shetty J."/>
            <person name="Stajich J.E."/>
            <person name="Tripathy S."/>
            <person name="Wawra S."/>
            <person name="van West P."/>
            <person name="Whitty B.R."/>
            <person name="Coutinho P.M."/>
            <person name="Henrissat B."/>
            <person name="Martin F."/>
            <person name="Thomas P.D."/>
            <person name="Tyler B.M."/>
            <person name="De Vries R.P."/>
            <person name="Kamoun S."/>
            <person name="Yandell M."/>
            <person name="Tisserat N."/>
            <person name="Buell C.R."/>
        </authorList>
    </citation>
    <scope>NUCLEOTIDE SEQUENCE</scope>
    <source>
        <strain evidence="4">DAOM:BR144</strain>
    </source>
</reference>
<dbReference type="GO" id="GO:0005737">
    <property type="term" value="C:cytoplasm"/>
    <property type="evidence" value="ECO:0007669"/>
    <property type="project" value="TreeGrafter"/>
</dbReference>
<dbReference type="eggNOG" id="KOG1611">
    <property type="taxonomic scope" value="Eukaryota"/>
</dbReference>
<dbReference type="Proteomes" id="UP000019132">
    <property type="component" value="Unassembled WGS sequence"/>
</dbReference>
<sequence>SGTLAATTKDDLLKQFEVNSVGPFLVTRAFIPHLKAAVAKHGSAYVAQISSVMGSIGLNFGGYYGYRESKAAVNMINSSLAIDLKNDKIGAFVLHPGWVQTDMNKGEGEITVETSVNGLVSAIDKFTLEDTGKFYDYTGKILPW</sequence>
<evidence type="ECO:0000256" key="1">
    <source>
        <dbReference type="ARBA" id="ARBA00022857"/>
    </source>
</evidence>
<reference evidence="3" key="3">
    <citation type="submission" date="2015-02" db="UniProtKB">
        <authorList>
            <consortium name="EnsemblProtists"/>
        </authorList>
    </citation>
    <scope>IDENTIFICATION</scope>
    <source>
        <strain evidence="3">DAOM BR144</strain>
    </source>
</reference>
<dbReference type="GO" id="GO:0016491">
    <property type="term" value="F:oxidoreductase activity"/>
    <property type="evidence" value="ECO:0007669"/>
    <property type="project" value="UniProtKB-KW"/>
</dbReference>
<dbReference type="PANTHER" id="PTHR43544:SF7">
    <property type="entry name" value="NADB-LER2"/>
    <property type="match status" value="1"/>
</dbReference>
<evidence type="ECO:0008006" key="5">
    <source>
        <dbReference type="Google" id="ProtNLM"/>
    </source>
</evidence>
<dbReference type="EMBL" id="ADOS01001277">
    <property type="status" value="NOT_ANNOTATED_CDS"/>
    <property type="molecule type" value="Genomic_DNA"/>
</dbReference>
<dbReference type="Gene3D" id="3.40.50.720">
    <property type="entry name" value="NAD(P)-binding Rossmann-like Domain"/>
    <property type="match status" value="1"/>
</dbReference>
<keyword evidence="4" id="KW-1185">Reference proteome</keyword>
<dbReference type="SUPFAM" id="SSF51735">
    <property type="entry name" value="NAD(P)-binding Rossmann-fold domains"/>
    <property type="match status" value="1"/>
</dbReference>
<evidence type="ECO:0000313" key="3">
    <source>
        <dbReference type="EnsemblProtists" id="PYU1_T015000"/>
    </source>
</evidence>
<keyword evidence="2" id="KW-0560">Oxidoreductase</keyword>
<dbReference type="Pfam" id="PF00106">
    <property type="entry name" value="adh_short"/>
    <property type="match status" value="1"/>
</dbReference>